<dbReference type="Proteomes" id="UP001260072">
    <property type="component" value="Unassembled WGS sequence"/>
</dbReference>
<sequence>MFGNSNDQPSAAPAGDAESIEDLSTVTSGRWIVHTLTGSRHLFDLDAGTVHRFPAPEAAPLQLPDIERQIRTIDRVQVGEAGYYTMHSPEWLIDYLWHQTSTVLRIVREK</sequence>
<gene>
    <name evidence="1" type="ORF">RH861_07095</name>
</gene>
<reference evidence="2" key="1">
    <citation type="submission" date="2023-07" db="EMBL/GenBank/DDBJ databases">
        <title>Description of three actinobacteria isolated from air of manufacturing shop in a pharmaceutical factory.</title>
        <authorList>
            <person name="Zhang D.-F."/>
        </authorList>
    </citation>
    <scope>NUCLEOTIDE SEQUENCE [LARGE SCALE GENOMIC DNA]</scope>
    <source>
        <strain evidence="2">CCTCC AB 2011122</strain>
    </source>
</reference>
<evidence type="ECO:0000313" key="1">
    <source>
        <dbReference type="EMBL" id="MDR5691828.1"/>
    </source>
</evidence>
<accession>A0ABU1FJ93</accession>
<dbReference type="RefSeq" id="WP_310520418.1">
    <property type="nucleotide sequence ID" value="NZ_BAABBS010000002.1"/>
</dbReference>
<organism evidence="1 2">
    <name type="scientific">Agromyces indicus</name>
    <dbReference type="NCBI Taxonomy" id="758919"/>
    <lineage>
        <taxon>Bacteria</taxon>
        <taxon>Bacillati</taxon>
        <taxon>Actinomycetota</taxon>
        <taxon>Actinomycetes</taxon>
        <taxon>Micrococcales</taxon>
        <taxon>Microbacteriaceae</taxon>
        <taxon>Agromyces</taxon>
    </lineage>
</organism>
<protein>
    <submittedName>
        <fullName evidence="1">Uncharacterized protein</fullName>
    </submittedName>
</protein>
<keyword evidence="2" id="KW-1185">Reference proteome</keyword>
<proteinExistence type="predicted"/>
<evidence type="ECO:0000313" key="2">
    <source>
        <dbReference type="Proteomes" id="UP001260072"/>
    </source>
</evidence>
<name>A0ABU1FJ93_9MICO</name>
<dbReference type="EMBL" id="JAVKGS010000002">
    <property type="protein sequence ID" value="MDR5691828.1"/>
    <property type="molecule type" value="Genomic_DNA"/>
</dbReference>
<comment type="caution">
    <text evidence="1">The sequence shown here is derived from an EMBL/GenBank/DDBJ whole genome shotgun (WGS) entry which is preliminary data.</text>
</comment>